<organism evidence="2 3">
    <name type="scientific">Candidatus Desantisbacteria bacterium CG_4_9_14_3_um_filter_40_11</name>
    <dbReference type="NCBI Taxonomy" id="1974546"/>
    <lineage>
        <taxon>Bacteria</taxon>
        <taxon>Candidatus Desantisiibacteriota</taxon>
    </lineage>
</organism>
<accession>A0A2M8ATP6</accession>
<evidence type="ECO:0000256" key="1">
    <source>
        <dbReference type="SAM" id="Phobius"/>
    </source>
</evidence>
<sequence length="111" mass="12155">MGGVTYCYIYSYDYSCLPLAGVVSLVAGDHSCFFKSFVSAVFCLLVKSFCLIQSVSAFIYQIFKSLVFISCVIVLSVISTSRRNLLLQVERSPAKTAKSQSIQGKIGNKSN</sequence>
<evidence type="ECO:0000313" key="2">
    <source>
        <dbReference type="EMBL" id="PJB29532.1"/>
    </source>
</evidence>
<feature type="transmembrane region" description="Helical" evidence="1">
    <location>
        <begin position="32"/>
        <end position="52"/>
    </location>
</feature>
<protein>
    <submittedName>
        <fullName evidence="2">Uncharacterized protein</fullName>
    </submittedName>
</protein>
<keyword evidence="1" id="KW-0812">Transmembrane</keyword>
<dbReference type="Proteomes" id="UP000231366">
    <property type="component" value="Unassembled WGS sequence"/>
</dbReference>
<proteinExistence type="predicted"/>
<dbReference type="EMBL" id="PFUI01000137">
    <property type="protein sequence ID" value="PJB29532.1"/>
    <property type="molecule type" value="Genomic_DNA"/>
</dbReference>
<comment type="caution">
    <text evidence="2">The sequence shown here is derived from an EMBL/GenBank/DDBJ whole genome shotgun (WGS) entry which is preliminary data.</text>
</comment>
<evidence type="ECO:0000313" key="3">
    <source>
        <dbReference type="Proteomes" id="UP000231366"/>
    </source>
</evidence>
<keyword evidence="1" id="KW-0472">Membrane</keyword>
<keyword evidence="1" id="KW-1133">Transmembrane helix</keyword>
<reference evidence="3" key="1">
    <citation type="submission" date="2017-09" db="EMBL/GenBank/DDBJ databases">
        <title>Depth-based differentiation of microbial function through sediment-hosted aquifers and enrichment of novel symbionts in the deep terrestrial subsurface.</title>
        <authorList>
            <person name="Probst A.J."/>
            <person name="Ladd B."/>
            <person name="Jarett J.K."/>
            <person name="Geller-Mcgrath D.E."/>
            <person name="Sieber C.M.K."/>
            <person name="Emerson J.B."/>
            <person name="Anantharaman K."/>
            <person name="Thomas B.C."/>
            <person name="Malmstrom R."/>
            <person name="Stieglmeier M."/>
            <person name="Klingl A."/>
            <person name="Woyke T."/>
            <person name="Ryan C.M."/>
            <person name="Banfield J.F."/>
        </authorList>
    </citation>
    <scope>NUCLEOTIDE SEQUENCE [LARGE SCALE GENOMIC DNA]</scope>
</reference>
<dbReference type="AlphaFoldDB" id="A0A2M8ATP6"/>
<feature type="transmembrane region" description="Helical" evidence="1">
    <location>
        <begin position="58"/>
        <end position="78"/>
    </location>
</feature>
<name>A0A2M8ATP6_9BACT</name>
<gene>
    <name evidence="2" type="ORF">CO110_05295</name>
</gene>